<organism evidence="1 2">
    <name type="scientific">Edaphobacter modestus</name>
    <dbReference type="NCBI Taxonomy" id="388466"/>
    <lineage>
        <taxon>Bacteria</taxon>
        <taxon>Pseudomonadati</taxon>
        <taxon>Acidobacteriota</taxon>
        <taxon>Terriglobia</taxon>
        <taxon>Terriglobales</taxon>
        <taxon>Acidobacteriaceae</taxon>
        <taxon>Edaphobacter</taxon>
    </lineage>
</organism>
<evidence type="ECO:0000313" key="2">
    <source>
        <dbReference type="Proteomes" id="UP000292958"/>
    </source>
</evidence>
<dbReference type="AlphaFoldDB" id="A0A4Q7YFC0"/>
<dbReference type="RefSeq" id="WP_130424592.1">
    <property type="nucleotide sequence ID" value="NZ_SHKW01000003.1"/>
</dbReference>
<dbReference type="EMBL" id="SHKW01000003">
    <property type="protein sequence ID" value="RZU35293.1"/>
    <property type="molecule type" value="Genomic_DNA"/>
</dbReference>
<protein>
    <recommendedName>
        <fullName evidence="3">Phenolic acid decarboxylase subunit D</fullName>
    </recommendedName>
</protein>
<comment type="caution">
    <text evidence="1">The sequence shown here is derived from an EMBL/GenBank/DDBJ whole genome shotgun (WGS) entry which is preliminary data.</text>
</comment>
<dbReference type="PROSITE" id="PS51257">
    <property type="entry name" value="PROKAR_LIPOPROTEIN"/>
    <property type="match status" value="1"/>
</dbReference>
<dbReference type="Proteomes" id="UP000292958">
    <property type="component" value="Unassembled WGS sequence"/>
</dbReference>
<reference evidence="1 2" key="1">
    <citation type="submission" date="2019-02" db="EMBL/GenBank/DDBJ databases">
        <title>Genomic Encyclopedia of Archaeal and Bacterial Type Strains, Phase II (KMG-II): from individual species to whole genera.</title>
        <authorList>
            <person name="Goeker M."/>
        </authorList>
    </citation>
    <scope>NUCLEOTIDE SEQUENCE [LARGE SCALE GENOMIC DNA]</scope>
    <source>
        <strain evidence="1 2">DSM 18101</strain>
    </source>
</reference>
<accession>A0A4Q7YFC0</accession>
<sequence>MTYKSTLICPRCESTSTGVRFESPVAGVWTLYGCDDCLFTWRSTEPKTITDPKQYPTRFKVKLEKLKDIPVMPAIAHPDR</sequence>
<dbReference type="OrthoDB" id="5877746at2"/>
<dbReference type="Pfam" id="PF26358">
    <property type="entry name" value="EcdD_BsdD_detox"/>
    <property type="match status" value="1"/>
</dbReference>
<name>A0A4Q7YFC0_9BACT</name>
<evidence type="ECO:0008006" key="3">
    <source>
        <dbReference type="Google" id="ProtNLM"/>
    </source>
</evidence>
<evidence type="ECO:0000313" key="1">
    <source>
        <dbReference type="EMBL" id="RZU35293.1"/>
    </source>
</evidence>
<gene>
    <name evidence="1" type="ORF">BDD14_6064</name>
</gene>
<proteinExistence type="predicted"/>
<dbReference type="InterPro" id="IPR047707">
    <property type="entry name" value="VdcD-like"/>
</dbReference>
<keyword evidence="2" id="KW-1185">Reference proteome</keyword>
<dbReference type="NCBIfam" id="NF041205">
    <property type="entry name" value="VdcD"/>
    <property type="match status" value="1"/>
</dbReference>